<evidence type="ECO:0000313" key="20">
    <source>
        <dbReference type="Proteomes" id="UP000008075"/>
    </source>
</evidence>
<dbReference type="KEGG" id="xne:XNC1_2743"/>
<dbReference type="EMBL" id="FN667742">
    <property type="protein sequence ID" value="CBJ90797.1"/>
    <property type="molecule type" value="Genomic_DNA"/>
</dbReference>
<evidence type="ECO:0000256" key="16">
    <source>
        <dbReference type="HAMAP-Rule" id="MF_00970"/>
    </source>
</evidence>
<dbReference type="Gene3D" id="2.40.50.140">
    <property type="entry name" value="Nucleic acid-binding proteins"/>
    <property type="match status" value="1"/>
</dbReference>
<dbReference type="GO" id="GO:0006364">
    <property type="term" value="P:rRNA processing"/>
    <property type="evidence" value="ECO:0007669"/>
    <property type="project" value="UniProtKB-UniRule"/>
</dbReference>
<sequence length="1052" mass="118641">MKRMLINATQQEELRVALVDGQRLYDLDIESPGHEQKKANIYKGKITRIEPSLEAAFVDYGAERHGFLPIKEIAREYFPSNYHSHGRPNIKDILKEGQEVIVQVDKEERGNKGAALTTFISLAGSYLVLMPNNPRAGGISRRIEGDDRIELKEALSSLEVPEGMGLIVRTAGVGKSAEALQGDLNFRLKHWEAIKKAADSHPAPFLIHQESNVIVRAFRDYLRPDIGEILIDNPKILDLARQHITALGRPDFASKIKLYSGEVPLFSHYQIESQIESAFQREVRLPSGGSVVIDTTEALTAIDINSSRSTRGGDIEETAFNTNLEAADEIARQLRLRDLGGLIVIDFIDMTPVRHQREVENRLRDAVRQDRARIQIGRISRFGLLEMSRQRLSPSLGESSHHVCPRCSGTGTIRDNESLSLSILRLIEEEALKENTYQVHAIVPVQIASYLLNEKRKAVSAIEHRQGGVGVVIVPNDQMQTPHFSVLRVRKGEEISALSYLLPQLHETEMANVQDDSQHERKRPEQPAISTFDIPAESPAPTAAKATVKLKEKKPADNSQNQTARPGLFSRFFSALKKMFSGEEEKQPLEQNKKSSGNDNRRSSERRNPRRQNQRRDRNESETRNNRERDEQRKGRHAQQKNNANAQDNTAIDNETREAQQQQRREQRAERQRRRQEEKRQQQLEAKTQQTENKLELVEEEAEERQPVIPRRQRRQLEQKVRITDEVKKAASITTLPMVMPDIVSTTVEKEEKKISGPTIIDTHVEAANQPEIQQDTVTQSVASQSAVSQNNEQQDNTMPRRSRRSPRHLRVSGQRRRRYRDERNLTQSPVPLTMAVVSPELSSGKVWVRYPVTPVTTTEPEIPAVVDTVEETVPAQQEDIIVIPAMAESAATPSIKMPVVSESKELKSEINHDEKHQPEILSDGLSDKVLHDAIPHDSEETRHSAEPIIVTSIVEQEHHEEQPTVATEICTEAEEVETEEAKVTESSIIVEKNHHAYSPMTKAPAPDIVTKPVIINEWQRPACPFKGKGGAGGHSATSVATSAMFKPQLFE</sequence>
<evidence type="ECO:0000313" key="19">
    <source>
        <dbReference type="EMBL" id="CBJ90797.1"/>
    </source>
</evidence>
<evidence type="ECO:0000256" key="14">
    <source>
        <dbReference type="ARBA" id="ARBA00022884"/>
    </source>
</evidence>
<dbReference type="InterPro" id="IPR019307">
    <property type="entry name" value="RNA-bd_AU-1/RNase_E/G"/>
</dbReference>
<keyword evidence="13 16" id="KW-0460">Magnesium</keyword>
<evidence type="ECO:0000256" key="2">
    <source>
        <dbReference type="ARBA" id="ARBA00022475"/>
    </source>
</evidence>
<evidence type="ECO:0000256" key="17">
    <source>
        <dbReference type="SAM" id="MobiDB-lite"/>
    </source>
</evidence>
<evidence type="ECO:0000256" key="4">
    <source>
        <dbReference type="ARBA" id="ARBA00022519"/>
    </source>
</evidence>
<name>D3VIF7_XENNA</name>
<dbReference type="GO" id="GO:0006402">
    <property type="term" value="P:mRNA catabolic process"/>
    <property type="evidence" value="ECO:0007669"/>
    <property type="project" value="UniProtKB-UniRule"/>
</dbReference>
<keyword evidence="5 16" id="KW-0698">rRNA processing</keyword>
<comment type="subcellular location">
    <subcellularLocation>
        <location evidence="16">Cytoplasm</location>
    </subcellularLocation>
    <subcellularLocation>
        <location evidence="16">Cell inner membrane</location>
        <topology evidence="16">Peripheral membrane protein</topology>
        <orientation evidence="16">Cytoplasmic side</orientation>
    </subcellularLocation>
</comment>
<dbReference type="STRING" id="406817.XNC1_2743"/>
<dbReference type="AlphaFoldDB" id="D3VIF7"/>
<dbReference type="Pfam" id="PF12111">
    <property type="entry name" value="PNPase_C"/>
    <property type="match status" value="1"/>
</dbReference>
<comment type="similarity">
    <text evidence="1">Belongs to the RNase E/G family. RNase G subfamily.</text>
</comment>
<accession>D3VIF7</accession>
<dbReference type="GO" id="GO:0019843">
    <property type="term" value="F:rRNA binding"/>
    <property type="evidence" value="ECO:0007669"/>
    <property type="project" value="UniProtKB-KW"/>
</dbReference>
<keyword evidence="2 16" id="KW-1003">Cell membrane</keyword>
<evidence type="ECO:0000256" key="8">
    <source>
        <dbReference type="ARBA" id="ARBA00022723"/>
    </source>
</evidence>
<evidence type="ECO:0000256" key="9">
    <source>
        <dbReference type="ARBA" id="ARBA00022730"/>
    </source>
</evidence>
<feature type="compositionally biased region" description="Basic and acidic residues" evidence="17">
    <location>
        <begin position="516"/>
        <end position="525"/>
    </location>
</feature>
<feature type="region of interest" description="Required for zinc-mediated homotetramerization and catalytic activity" evidence="16">
    <location>
        <begin position="404"/>
        <end position="407"/>
    </location>
</feature>
<evidence type="ECO:0000256" key="3">
    <source>
        <dbReference type="ARBA" id="ARBA00022490"/>
    </source>
</evidence>
<feature type="compositionally biased region" description="Basic residues" evidence="17">
    <location>
        <begin position="801"/>
        <end position="819"/>
    </location>
</feature>
<evidence type="ECO:0000259" key="18">
    <source>
        <dbReference type="PROSITE" id="PS50126"/>
    </source>
</evidence>
<evidence type="ECO:0000256" key="13">
    <source>
        <dbReference type="ARBA" id="ARBA00022842"/>
    </source>
</evidence>
<comment type="cofactor">
    <cofactor evidence="16">
        <name>Zn(2+)</name>
        <dbReference type="ChEBI" id="CHEBI:29105"/>
    </cofactor>
    <text evidence="16">Binds 2 Zn(2+) ions per homotetramer.</text>
</comment>
<feature type="binding site" evidence="16">
    <location>
        <position position="303"/>
    </location>
    <ligand>
        <name>Mg(2+)</name>
        <dbReference type="ChEBI" id="CHEBI:18420"/>
        <note>catalytic</note>
    </ligand>
</feature>
<dbReference type="SUPFAM" id="SSF50249">
    <property type="entry name" value="Nucleic acid-binding proteins"/>
    <property type="match status" value="1"/>
</dbReference>
<dbReference type="GO" id="GO:0008270">
    <property type="term" value="F:zinc ion binding"/>
    <property type="evidence" value="ECO:0007669"/>
    <property type="project" value="UniProtKB-UniRule"/>
</dbReference>
<feature type="compositionally biased region" description="Basic and acidic residues" evidence="17">
    <location>
        <begin position="614"/>
        <end position="633"/>
    </location>
</feature>
<keyword evidence="4 16" id="KW-0997">Cell inner membrane</keyword>
<comment type="function">
    <text evidence="16">Endoribonuclease that plays a central role in RNA processing and decay. Required for the maturation of 5S and 16S rRNAs and the majority of tRNAs. Also involved in the degradation of most mRNAs.</text>
</comment>
<comment type="cofactor">
    <cofactor evidence="16">
        <name>Mg(2+)</name>
        <dbReference type="ChEBI" id="CHEBI:18420"/>
    </cofactor>
    <text evidence="16">Binds 1 Mg(2+) ion per subunit.</text>
</comment>
<feature type="region of interest" description="Disordered" evidence="17">
    <location>
        <begin position="581"/>
        <end position="711"/>
    </location>
</feature>
<comment type="similarity">
    <text evidence="16">Belongs to the RNase E/G family. RNase E subfamily.</text>
</comment>
<dbReference type="InterPro" id="IPR028878">
    <property type="entry name" value="RNase_E"/>
</dbReference>
<evidence type="ECO:0000256" key="1">
    <source>
        <dbReference type="ARBA" id="ARBA00005663"/>
    </source>
</evidence>
<dbReference type="GO" id="GO:0005737">
    <property type="term" value="C:cytoplasm"/>
    <property type="evidence" value="ECO:0007669"/>
    <property type="project" value="UniProtKB-SubCell"/>
</dbReference>
<keyword evidence="3 16" id="KW-0963">Cytoplasm</keyword>
<feature type="binding site" evidence="16">
    <location>
        <position position="346"/>
    </location>
    <ligand>
        <name>Mg(2+)</name>
        <dbReference type="ChEBI" id="CHEBI:18420"/>
        <note>catalytic</note>
    </ligand>
</feature>
<feature type="binding site" evidence="16">
    <location>
        <position position="404"/>
    </location>
    <ligand>
        <name>Zn(2+)</name>
        <dbReference type="ChEBI" id="CHEBI:29105"/>
        <note>ligand shared between dimeric partners</note>
    </ligand>
</feature>
<keyword evidence="16" id="KW-0820">tRNA-binding</keyword>
<comment type="catalytic activity">
    <reaction evidence="16">
        <text>Endonucleolytic cleavage of single-stranded RNA in A- and U-rich regions.</text>
        <dbReference type="EC" id="3.1.26.12"/>
    </reaction>
</comment>
<dbReference type="EC" id="3.1.26.12" evidence="16"/>
<dbReference type="InterPro" id="IPR003029">
    <property type="entry name" value="S1_domain"/>
</dbReference>
<proteinExistence type="inferred from homology"/>
<evidence type="ECO:0000256" key="11">
    <source>
        <dbReference type="ARBA" id="ARBA00022801"/>
    </source>
</evidence>
<dbReference type="PANTHER" id="PTHR30001">
    <property type="entry name" value="RIBONUCLEASE"/>
    <property type="match status" value="1"/>
</dbReference>
<dbReference type="InterPro" id="IPR021968">
    <property type="entry name" value="PNPase_C"/>
</dbReference>
<evidence type="ECO:0000256" key="12">
    <source>
        <dbReference type="ARBA" id="ARBA00022833"/>
    </source>
</evidence>
<dbReference type="Pfam" id="PF20833">
    <property type="entry name" value="RNase_E_G_Thio"/>
    <property type="match status" value="1"/>
</dbReference>
<evidence type="ECO:0000256" key="5">
    <source>
        <dbReference type="ARBA" id="ARBA00022552"/>
    </source>
</evidence>
<keyword evidence="6 16" id="KW-0819">tRNA processing</keyword>
<feature type="region of interest" description="Disordered" evidence="17">
    <location>
        <begin position="511"/>
        <end position="568"/>
    </location>
</feature>
<dbReference type="RefSeq" id="WP_010846696.1">
    <property type="nucleotide sequence ID" value="NC_014228.1"/>
</dbReference>
<dbReference type="GO" id="GO:0009898">
    <property type="term" value="C:cytoplasmic side of plasma membrane"/>
    <property type="evidence" value="ECO:0007669"/>
    <property type="project" value="UniProtKB-UniRule"/>
</dbReference>
<feature type="compositionally biased region" description="Basic and acidic residues" evidence="17">
    <location>
        <begin position="654"/>
        <end position="682"/>
    </location>
</feature>
<protein>
    <recommendedName>
        <fullName evidence="16">Ribonuclease E</fullName>
        <shortName evidence="16">RNase E</shortName>
        <ecNumber evidence="16">3.1.26.12</ecNumber>
    </recommendedName>
</protein>
<feature type="compositionally biased region" description="Low complexity" evidence="17">
    <location>
        <begin position="777"/>
        <end position="790"/>
    </location>
</feature>
<dbReference type="InterPro" id="IPR012340">
    <property type="entry name" value="NA-bd_OB-fold"/>
</dbReference>
<keyword evidence="14 16" id="KW-0694">RNA-binding</keyword>
<feature type="domain" description="S1 motif" evidence="18">
    <location>
        <begin position="39"/>
        <end position="119"/>
    </location>
</feature>
<evidence type="ECO:0000256" key="7">
    <source>
        <dbReference type="ARBA" id="ARBA00022722"/>
    </source>
</evidence>
<evidence type="ECO:0000256" key="10">
    <source>
        <dbReference type="ARBA" id="ARBA00022759"/>
    </source>
</evidence>
<evidence type="ECO:0000256" key="15">
    <source>
        <dbReference type="ARBA" id="ARBA00023136"/>
    </source>
</evidence>
<dbReference type="Pfam" id="PF00575">
    <property type="entry name" value="S1"/>
    <property type="match status" value="1"/>
</dbReference>
<dbReference type="InterPro" id="IPR004659">
    <property type="entry name" value="RNase_E/G"/>
</dbReference>
<dbReference type="FunFam" id="3.40.1260.20:FF:000002">
    <property type="entry name" value="Ribonuclease E"/>
    <property type="match status" value="1"/>
</dbReference>
<dbReference type="Pfam" id="PF10150">
    <property type="entry name" value="RNase_E_G"/>
    <property type="match status" value="1"/>
</dbReference>
<gene>
    <name evidence="16 19" type="primary">rne</name>
    <name evidence="19" type="ordered locus">XNC1_2743</name>
</gene>
<feature type="compositionally biased region" description="Basic and acidic residues" evidence="17">
    <location>
        <begin position="581"/>
        <end position="593"/>
    </location>
</feature>
<dbReference type="Proteomes" id="UP000008075">
    <property type="component" value="Chromosome"/>
</dbReference>
<dbReference type="eggNOG" id="COG1530">
    <property type="taxonomic scope" value="Bacteria"/>
</dbReference>
<organism evidence="19 20">
    <name type="scientific">Xenorhabdus nematophila (strain ATCC 19061 / DSM 3370 / CCUG 14189 / LMG 1036 / NCIMB 9965 / AN6)</name>
    <dbReference type="NCBI Taxonomy" id="406817"/>
    <lineage>
        <taxon>Bacteria</taxon>
        <taxon>Pseudomonadati</taxon>
        <taxon>Pseudomonadota</taxon>
        <taxon>Gammaproteobacteria</taxon>
        <taxon>Enterobacterales</taxon>
        <taxon>Morganellaceae</taxon>
        <taxon>Xenorhabdus</taxon>
    </lineage>
</organism>
<dbReference type="InterPro" id="IPR048583">
    <property type="entry name" value="RNase_E_G_thioredoxin-like"/>
</dbReference>
<evidence type="ECO:0000256" key="6">
    <source>
        <dbReference type="ARBA" id="ARBA00022694"/>
    </source>
</evidence>
<comment type="subunit">
    <text evidence="16">Component of the RNA degradosome, which is a multiprotein complex involved in RNA processing and mRNA degradation. Within the RNA degradosome, RNase E assembles into a homotetramer formed by a dimer of dimers.</text>
</comment>
<dbReference type="PROSITE" id="PS50126">
    <property type="entry name" value="S1"/>
    <property type="match status" value="1"/>
</dbReference>
<dbReference type="Gene3D" id="3.40.1260.20">
    <property type="entry name" value="Ribonuclease E, catalytic domain"/>
    <property type="match status" value="1"/>
</dbReference>
<keyword evidence="10 16" id="KW-0255">Endonuclease</keyword>
<dbReference type="NCBIfam" id="TIGR00757">
    <property type="entry name" value="RNaseEG"/>
    <property type="match status" value="1"/>
</dbReference>
<dbReference type="NCBIfam" id="NF008074">
    <property type="entry name" value="PRK10811.1"/>
    <property type="match status" value="1"/>
</dbReference>
<dbReference type="HOGENOM" id="CLU_003468_1_3_6"/>
<dbReference type="GO" id="GO:0000287">
    <property type="term" value="F:magnesium ion binding"/>
    <property type="evidence" value="ECO:0007669"/>
    <property type="project" value="UniProtKB-UniRule"/>
</dbReference>
<feature type="binding site" evidence="16">
    <location>
        <position position="407"/>
    </location>
    <ligand>
        <name>Zn(2+)</name>
        <dbReference type="ChEBI" id="CHEBI:29105"/>
        <note>ligand shared between dimeric partners</note>
    </ligand>
</feature>
<dbReference type="GO" id="GO:0000049">
    <property type="term" value="F:tRNA binding"/>
    <property type="evidence" value="ECO:0007669"/>
    <property type="project" value="UniProtKB-KW"/>
</dbReference>
<dbReference type="CDD" id="cd04453">
    <property type="entry name" value="S1_RNase_E"/>
    <property type="match status" value="1"/>
</dbReference>
<reference evidence="19 20" key="1">
    <citation type="journal article" date="2011" name="PLoS ONE">
        <title>The entomopathogenic bacterial endosymbionts xenorhabdus and photorhabdus: convergent lifestyles from divergent genomes.</title>
        <authorList>
            <person name="Chaston J.M."/>
            <person name="Suen G."/>
            <person name="Tucker S.L."/>
            <person name="Andersen A.W."/>
            <person name="Bhasin A."/>
            <person name="Bode E."/>
            <person name="Bode H.B."/>
            <person name="Brachmann A.O."/>
            <person name="Cowles C.E."/>
            <person name="Cowles K.N."/>
            <person name="Darby C."/>
            <person name="de Leon L."/>
            <person name="Drace K."/>
            <person name="Du Z."/>
            <person name="Givaudan A."/>
            <person name="Herbert Tran E.E."/>
            <person name="Jewell K.A."/>
            <person name="Knack J.J."/>
            <person name="Krasomil-Osterfeld K.C."/>
            <person name="Kukor R."/>
            <person name="Lanois A."/>
            <person name="Latreille P."/>
            <person name="Leimgruber N.K."/>
            <person name="Lipke C.M."/>
            <person name="Liu R."/>
            <person name="Lu X."/>
            <person name="Martens E.C."/>
            <person name="Marri P.R."/>
            <person name="Medigue C."/>
            <person name="Menard M.L."/>
            <person name="Miller N.M."/>
            <person name="Morales-Soto N."/>
            <person name="Norton S."/>
            <person name="Ogier J.C."/>
            <person name="Orchard S.S."/>
            <person name="Park D."/>
            <person name="Park Y."/>
            <person name="Qurollo B.A."/>
            <person name="Sugar D.R."/>
            <person name="Richards G.R."/>
            <person name="Rouy Z."/>
            <person name="Slominski B."/>
            <person name="Slominski K."/>
            <person name="Snyder H."/>
            <person name="Tjaden B.C."/>
            <person name="van der Hoeven R."/>
            <person name="Welch R.D."/>
            <person name="Wheeler C."/>
            <person name="Xiang B."/>
            <person name="Barbazuk B."/>
            <person name="Gaudriault S."/>
            <person name="Goodner B."/>
            <person name="Slater S.C."/>
            <person name="Forst S."/>
            <person name="Goldman B.S."/>
            <person name="Goodrich-Blair H."/>
        </authorList>
    </citation>
    <scope>NUCLEOTIDE SEQUENCE [LARGE SCALE GENOMIC DNA]</scope>
    <source>
        <strain evidence="20">ATCC 19061 / DSM 3370 / CCUG 14189 / LMG 1036 / NCIMB 9965 / AN6</strain>
    </source>
</reference>
<keyword evidence="11 16" id="KW-0378">Hydrolase</keyword>
<keyword evidence="9 16" id="KW-0699">rRNA-binding</keyword>
<keyword evidence="12 16" id="KW-0862">Zinc</keyword>
<dbReference type="GO" id="GO:0008033">
    <property type="term" value="P:tRNA processing"/>
    <property type="evidence" value="ECO:0007669"/>
    <property type="project" value="UniProtKB-UniRule"/>
</dbReference>
<dbReference type="FunFam" id="2.40.50.140:FF:000040">
    <property type="entry name" value="Ribonuclease E"/>
    <property type="match status" value="1"/>
</dbReference>
<dbReference type="PANTHER" id="PTHR30001:SF1">
    <property type="entry name" value="RIBONUCLEASE E_G-LIKE PROTEIN, CHLOROPLASTIC"/>
    <property type="match status" value="1"/>
</dbReference>
<keyword evidence="7 16" id="KW-0540">Nuclease</keyword>
<keyword evidence="8 16" id="KW-0479">Metal-binding</keyword>
<feature type="region of interest" description="Disordered" evidence="17">
    <location>
        <begin position="775"/>
        <end position="827"/>
    </location>
</feature>
<dbReference type="GeneID" id="24902056"/>
<keyword evidence="20" id="KW-1185">Reference proteome</keyword>
<keyword evidence="15 16" id="KW-0472">Membrane</keyword>
<dbReference type="SMART" id="SM00316">
    <property type="entry name" value="S1"/>
    <property type="match status" value="1"/>
</dbReference>
<dbReference type="HAMAP" id="MF_00970">
    <property type="entry name" value="RNase_E"/>
    <property type="match status" value="1"/>
</dbReference>
<dbReference type="GO" id="GO:0008995">
    <property type="term" value="F:ribonuclease E activity"/>
    <property type="evidence" value="ECO:0007669"/>
    <property type="project" value="UniProtKB-EC"/>
</dbReference>